<proteinExistence type="predicted"/>
<dbReference type="PRINTS" id="PR01590">
    <property type="entry name" value="HTHFIS"/>
</dbReference>
<dbReference type="NCBIfam" id="TIGR00229">
    <property type="entry name" value="sensory_box"/>
    <property type="match status" value="1"/>
</dbReference>
<dbReference type="InterPro" id="IPR027417">
    <property type="entry name" value="P-loop_NTPase"/>
</dbReference>
<dbReference type="CDD" id="cd00009">
    <property type="entry name" value="AAA"/>
    <property type="match status" value="1"/>
</dbReference>
<dbReference type="Proteomes" id="UP000192738">
    <property type="component" value="Unassembled WGS sequence"/>
</dbReference>
<evidence type="ECO:0000259" key="5">
    <source>
        <dbReference type="PROSITE" id="PS50045"/>
    </source>
</evidence>
<dbReference type="Pfam" id="PF08448">
    <property type="entry name" value="PAS_4"/>
    <property type="match status" value="1"/>
</dbReference>
<dbReference type="GO" id="GO:0043565">
    <property type="term" value="F:sequence-specific DNA binding"/>
    <property type="evidence" value="ECO:0007669"/>
    <property type="project" value="InterPro"/>
</dbReference>
<dbReference type="Pfam" id="PF25601">
    <property type="entry name" value="AAA_lid_14"/>
    <property type="match status" value="1"/>
</dbReference>
<organism evidence="7 8">
    <name type="scientific">Sporomusa malonica</name>
    <dbReference type="NCBI Taxonomy" id="112901"/>
    <lineage>
        <taxon>Bacteria</taxon>
        <taxon>Bacillati</taxon>
        <taxon>Bacillota</taxon>
        <taxon>Negativicutes</taxon>
        <taxon>Selenomonadales</taxon>
        <taxon>Sporomusaceae</taxon>
        <taxon>Sporomusa</taxon>
    </lineage>
</organism>
<dbReference type="RefSeq" id="WP_084577447.1">
    <property type="nucleotide sequence ID" value="NZ_CP155572.1"/>
</dbReference>
<protein>
    <submittedName>
        <fullName evidence="7">Arginine utilization regulatory protein</fullName>
    </submittedName>
</protein>
<dbReference type="InterPro" id="IPR003593">
    <property type="entry name" value="AAA+_ATPase"/>
</dbReference>
<dbReference type="Gene3D" id="3.40.50.300">
    <property type="entry name" value="P-loop containing nucleotide triphosphate hydrolases"/>
    <property type="match status" value="1"/>
</dbReference>
<dbReference type="PROSITE" id="PS00675">
    <property type="entry name" value="SIGMA54_INTERACT_1"/>
    <property type="match status" value="1"/>
</dbReference>
<dbReference type="InterPro" id="IPR000014">
    <property type="entry name" value="PAS"/>
</dbReference>
<evidence type="ECO:0000313" key="7">
    <source>
        <dbReference type="EMBL" id="SMD03182.1"/>
    </source>
</evidence>
<dbReference type="InterPro" id="IPR002078">
    <property type="entry name" value="Sigma_54_int"/>
</dbReference>
<dbReference type="FunFam" id="3.40.50.300:FF:000006">
    <property type="entry name" value="DNA-binding transcriptional regulator NtrC"/>
    <property type="match status" value="1"/>
</dbReference>
<reference evidence="7 8" key="1">
    <citation type="submission" date="2017-04" db="EMBL/GenBank/DDBJ databases">
        <authorList>
            <person name="Afonso C.L."/>
            <person name="Miller P.J."/>
            <person name="Scott M.A."/>
            <person name="Spackman E."/>
            <person name="Goraichik I."/>
            <person name="Dimitrov K.M."/>
            <person name="Suarez D.L."/>
            <person name="Swayne D.E."/>
        </authorList>
    </citation>
    <scope>NUCLEOTIDE SEQUENCE [LARGE SCALE GENOMIC DNA]</scope>
    <source>
        <strain evidence="7 8">DSM 5090</strain>
    </source>
</reference>
<dbReference type="SUPFAM" id="SSF52540">
    <property type="entry name" value="P-loop containing nucleoside triphosphate hydrolases"/>
    <property type="match status" value="1"/>
</dbReference>
<dbReference type="PROSITE" id="PS50112">
    <property type="entry name" value="PAS"/>
    <property type="match status" value="1"/>
</dbReference>
<dbReference type="Gene3D" id="1.10.8.60">
    <property type="match status" value="1"/>
</dbReference>
<dbReference type="EMBL" id="FWXI01000019">
    <property type="protein sequence ID" value="SMD03182.1"/>
    <property type="molecule type" value="Genomic_DNA"/>
</dbReference>
<sequence length="482" mass="53104">MLNRLDSSDYCLDLVLNQVDQGVHIIDCKGITIFYNQTAAEVEGLQPADVIGKHVLQAYPSLTLETSSLMEVLASGKPILNQQQTIVSRTGRIITIHYSTLPLYRDGKLVGACDLSRDITKIKQLSEKVMDLQGELLGAKGVNRETVKTKDVKFAKYTFNDIVGSHDLVVKLKVLGQRVASHSSPIFVIGETGVGKELVVQSIHNASTRKNGPFIAQNCAAFPATLLESILFGTVKGSFTGAENRPGLFELADGGTLFLDEINSMPMELQSKLLRVLQDGSLRRIGDNDLKKVDTRIIACTNVNPEEAVHNKELRIDLYYRLNVVSLVVPPLRERKSDIPALIDHFIALYNSKLGCQVKGVSKEVRSIFLDYTWPGNVREMQHAIEHAMNVVSGPLIAVEHLPEHLCQYAGAADNDTVGFDLEKKSLTAIVRQVEKSTIIQALARYGGNISEAARHLGIPRQTIQYKLKIHGLLASTRNSGY</sequence>
<evidence type="ECO:0000256" key="1">
    <source>
        <dbReference type="ARBA" id="ARBA00022741"/>
    </source>
</evidence>
<name>A0A1W2E1A3_9FIRM</name>
<dbReference type="InterPro" id="IPR002197">
    <property type="entry name" value="HTH_Fis"/>
</dbReference>
<evidence type="ECO:0000259" key="6">
    <source>
        <dbReference type="PROSITE" id="PS50112"/>
    </source>
</evidence>
<dbReference type="CDD" id="cd00130">
    <property type="entry name" value="PAS"/>
    <property type="match status" value="1"/>
</dbReference>
<dbReference type="Pfam" id="PF02954">
    <property type="entry name" value="HTH_8"/>
    <property type="match status" value="1"/>
</dbReference>
<dbReference type="SUPFAM" id="SSF55785">
    <property type="entry name" value="PYP-like sensor domain (PAS domain)"/>
    <property type="match status" value="1"/>
</dbReference>
<dbReference type="GO" id="GO:0006355">
    <property type="term" value="P:regulation of DNA-templated transcription"/>
    <property type="evidence" value="ECO:0007669"/>
    <property type="project" value="InterPro"/>
</dbReference>
<evidence type="ECO:0000256" key="3">
    <source>
        <dbReference type="ARBA" id="ARBA00023015"/>
    </source>
</evidence>
<dbReference type="InterPro" id="IPR013656">
    <property type="entry name" value="PAS_4"/>
</dbReference>
<dbReference type="Gene3D" id="1.10.10.60">
    <property type="entry name" value="Homeodomain-like"/>
    <property type="match status" value="1"/>
</dbReference>
<dbReference type="InterPro" id="IPR025662">
    <property type="entry name" value="Sigma_54_int_dom_ATP-bd_1"/>
</dbReference>
<dbReference type="SMART" id="SM00382">
    <property type="entry name" value="AAA"/>
    <property type="match status" value="1"/>
</dbReference>
<dbReference type="PROSITE" id="PS50045">
    <property type="entry name" value="SIGMA54_INTERACT_4"/>
    <property type="match status" value="1"/>
</dbReference>
<dbReference type="Pfam" id="PF00158">
    <property type="entry name" value="Sigma54_activat"/>
    <property type="match status" value="1"/>
</dbReference>
<dbReference type="GO" id="GO:0005524">
    <property type="term" value="F:ATP binding"/>
    <property type="evidence" value="ECO:0007669"/>
    <property type="project" value="UniProtKB-KW"/>
</dbReference>
<feature type="domain" description="Sigma-54 factor interaction" evidence="5">
    <location>
        <begin position="162"/>
        <end position="390"/>
    </location>
</feature>
<keyword evidence="8" id="KW-1185">Reference proteome</keyword>
<dbReference type="InterPro" id="IPR025943">
    <property type="entry name" value="Sigma_54_int_dom_ATP-bd_2"/>
</dbReference>
<dbReference type="PANTHER" id="PTHR32071:SF74">
    <property type="entry name" value="TRANSCRIPTIONAL ACTIVATOR ROCR"/>
    <property type="match status" value="1"/>
</dbReference>
<accession>A0A1W2E1A3</accession>
<dbReference type="OrthoDB" id="9803970at2"/>
<evidence type="ECO:0000313" key="8">
    <source>
        <dbReference type="Proteomes" id="UP000192738"/>
    </source>
</evidence>
<evidence type="ECO:0000256" key="2">
    <source>
        <dbReference type="ARBA" id="ARBA00022840"/>
    </source>
</evidence>
<dbReference type="InterPro" id="IPR009057">
    <property type="entry name" value="Homeodomain-like_sf"/>
</dbReference>
<evidence type="ECO:0000256" key="4">
    <source>
        <dbReference type="ARBA" id="ARBA00023163"/>
    </source>
</evidence>
<dbReference type="AlphaFoldDB" id="A0A1W2E1A3"/>
<dbReference type="PROSITE" id="PS00676">
    <property type="entry name" value="SIGMA54_INTERACT_2"/>
    <property type="match status" value="1"/>
</dbReference>
<keyword evidence="3" id="KW-0805">Transcription regulation</keyword>
<keyword evidence="1" id="KW-0547">Nucleotide-binding</keyword>
<dbReference type="STRING" id="112901.SAMN04488500_11971"/>
<keyword evidence="2" id="KW-0067">ATP-binding</keyword>
<dbReference type="InterPro" id="IPR058031">
    <property type="entry name" value="AAA_lid_NorR"/>
</dbReference>
<keyword evidence="4" id="KW-0804">Transcription</keyword>
<dbReference type="Gene3D" id="3.30.450.20">
    <property type="entry name" value="PAS domain"/>
    <property type="match status" value="1"/>
</dbReference>
<dbReference type="InterPro" id="IPR035965">
    <property type="entry name" value="PAS-like_dom_sf"/>
</dbReference>
<gene>
    <name evidence="7" type="ORF">SAMN04488500_11971</name>
</gene>
<dbReference type="PANTHER" id="PTHR32071">
    <property type="entry name" value="TRANSCRIPTIONAL REGULATORY PROTEIN"/>
    <property type="match status" value="1"/>
</dbReference>
<feature type="domain" description="PAS" evidence="6">
    <location>
        <begin position="8"/>
        <end position="56"/>
    </location>
</feature>
<dbReference type="SUPFAM" id="SSF46689">
    <property type="entry name" value="Homeodomain-like"/>
    <property type="match status" value="1"/>
</dbReference>